<dbReference type="Proteomes" id="UP000028702">
    <property type="component" value="Unassembled WGS sequence"/>
</dbReference>
<dbReference type="GO" id="GO:0047372">
    <property type="term" value="F:monoacylglycerol lipase activity"/>
    <property type="evidence" value="ECO:0007669"/>
    <property type="project" value="TreeGrafter"/>
</dbReference>
<dbReference type="eggNOG" id="COG2267">
    <property type="taxonomic scope" value="Bacteria"/>
</dbReference>
<organism evidence="2 3">
    <name type="scientific">Tepidicaulis marinus</name>
    <dbReference type="NCBI Taxonomy" id="1333998"/>
    <lineage>
        <taxon>Bacteria</taxon>
        <taxon>Pseudomonadati</taxon>
        <taxon>Pseudomonadota</taxon>
        <taxon>Alphaproteobacteria</taxon>
        <taxon>Hyphomicrobiales</taxon>
        <taxon>Parvibaculaceae</taxon>
        <taxon>Tepidicaulis</taxon>
    </lineage>
</organism>
<dbReference type="PANTHER" id="PTHR43798:SF33">
    <property type="entry name" value="HYDROLASE, PUTATIVE (AFU_ORTHOLOGUE AFUA_2G14860)-RELATED"/>
    <property type="match status" value="1"/>
</dbReference>
<evidence type="ECO:0000259" key="1">
    <source>
        <dbReference type="Pfam" id="PF12697"/>
    </source>
</evidence>
<feature type="domain" description="AB hydrolase-1" evidence="1">
    <location>
        <begin position="70"/>
        <end position="307"/>
    </location>
</feature>
<sequence>MKILKSAIVLLALFILLAGIAYWWAGKDLKELSGAERAQLKADGLAHDFAPLSEGTVHYRLEGPESAPTILLVHGFSVPSFVWDAHFAPLTEAGYRVLAFDNYGRGFSDRPDGPYDAARTDRLITDLLAHLNIAGKIHLVGYSMGGAAAGLFTARHPERVRSLTLIAPAGVEAIEPSGAVNLLRTPLAGDWIGRVFGKEIFYNRLAEEEKTREGGEAFTARFAKQMEYRGYTNALISTMRHYPMLDGAPGAFRSVGESSVPVLAIWGEKDEVVPFAHSAALTRLAPQTKLISFPQLDHSLTYSAPEKITPLILEHIRAHHVALSPGGIGAKPRGPAARMQARECDCHVPAAGAQSPAPPAKDG</sequence>
<dbReference type="InterPro" id="IPR050266">
    <property type="entry name" value="AB_hydrolase_sf"/>
</dbReference>
<dbReference type="InterPro" id="IPR000073">
    <property type="entry name" value="AB_hydrolase_1"/>
</dbReference>
<dbReference type="Gene3D" id="3.40.50.1820">
    <property type="entry name" value="alpha/beta hydrolase"/>
    <property type="match status" value="1"/>
</dbReference>
<dbReference type="PANTHER" id="PTHR43798">
    <property type="entry name" value="MONOACYLGLYCEROL LIPASE"/>
    <property type="match status" value="1"/>
</dbReference>
<evidence type="ECO:0000313" key="2">
    <source>
        <dbReference type="EMBL" id="GAK44419.1"/>
    </source>
</evidence>
<dbReference type="GO" id="GO:0016020">
    <property type="term" value="C:membrane"/>
    <property type="evidence" value="ECO:0007669"/>
    <property type="project" value="TreeGrafter"/>
</dbReference>
<accession>A0A081B8Q1</accession>
<name>A0A081B8Q1_9HYPH</name>
<keyword evidence="3" id="KW-1185">Reference proteome</keyword>
<dbReference type="RefSeq" id="WP_045443528.1">
    <property type="nucleotide sequence ID" value="NZ_BBIO01000003.1"/>
</dbReference>
<dbReference type="EMBL" id="BBIO01000003">
    <property type="protein sequence ID" value="GAK44419.1"/>
    <property type="molecule type" value="Genomic_DNA"/>
</dbReference>
<gene>
    <name evidence="2" type="ORF">M2A_0918</name>
</gene>
<dbReference type="InterPro" id="IPR000639">
    <property type="entry name" value="Epox_hydrolase-like"/>
</dbReference>
<dbReference type="InterPro" id="IPR029058">
    <property type="entry name" value="AB_hydrolase_fold"/>
</dbReference>
<comment type="caution">
    <text evidence="2">The sequence shown here is derived from an EMBL/GenBank/DDBJ whole genome shotgun (WGS) entry which is preliminary data.</text>
</comment>
<proteinExistence type="predicted"/>
<evidence type="ECO:0000313" key="3">
    <source>
        <dbReference type="Proteomes" id="UP000028702"/>
    </source>
</evidence>
<protein>
    <submittedName>
        <fullName evidence="2">Alpha/beta hydrolase fold protein</fullName>
    </submittedName>
</protein>
<dbReference type="Pfam" id="PF12697">
    <property type="entry name" value="Abhydrolase_6"/>
    <property type="match status" value="1"/>
</dbReference>
<keyword evidence="2" id="KW-0378">Hydrolase</keyword>
<dbReference type="SUPFAM" id="SSF53474">
    <property type="entry name" value="alpha/beta-Hydrolases"/>
    <property type="match status" value="1"/>
</dbReference>
<dbReference type="PRINTS" id="PR00412">
    <property type="entry name" value="EPOXHYDRLASE"/>
</dbReference>
<dbReference type="AlphaFoldDB" id="A0A081B8Q1"/>
<dbReference type="GO" id="GO:0046464">
    <property type="term" value="P:acylglycerol catabolic process"/>
    <property type="evidence" value="ECO:0007669"/>
    <property type="project" value="TreeGrafter"/>
</dbReference>
<reference evidence="2 3" key="1">
    <citation type="submission" date="2014-07" db="EMBL/GenBank/DDBJ databases">
        <title>Tepidicaulis marinum gen. nov., sp. nov., a novel marine bacterium denitrifying nitrate to nitrous oxide strictly under microaerobic conditions.</title>
        <authorList>
            <person name="Takeuchi M."/>
            <person name="Yamagishi T."/>
            <person name="Kamagata Y."/>
            <person name="Oshima K."/>
            <person name="Hattori M."/>
            <person name="Katayama T."/>
            <person name="Hanada S."/>
            <person name="Tamaki H."/>
            <person name="Marumo K."/>
            <person name="Maeda H."/>
            <person name="Nedachi M."/>
            <person name="Iwasaki W."/>
            <person name="Suwa Y."/>
            <person name="Sakata S."/>
        </authorList>
    </citation>
    <scope>NUCLEOTIDE SEQUENCE [LARGE SCALE GENOMIC DNA]</scope>
    <source>
        <strain evidence="2 3">MA2</strain>
    </source>
</reference>
<dbReference type="PRINTS" id="PR00111">
    <property type="entry name" value="ABHYDROLASE"/>
</dbReference>
<dbReference type="STRING" id="1333998.M2A_0918"/>